<feature type="non-terminal residue" evidence="4">
    <location>
        <position position="315"/>
    </location>
</feature>
<dbReference type="Proteomes" id="UP000033551">
    <property type="component" value="Unassembled WGS sequence"/>
</dbReference>
<proteinExistence type="predicted"/>
<evidence type="ECO:0000256" key="2">
    <source>
        <dbReference type="SAM" id="MobiDB-lite"/>
    </source>
</evidence>
<evidence type="ECO:0000256" key="1">
    <source>
        <dbReference type="ARBA" id="ARBA00022679"/>
    </source>
</evidence>
<dbReference type="AlphaFoldDB" id="A0A0F4JAF0"/>
<dbReference type="Pfam" id="PF00109">
    <property type="entry name" value="ketoacyl-synt"/>
    <property type="match status" value="1"/>
</dbReference>
<dbReference type="PANTHER" id="PTHR11712">
    <property type="entry name" value="POLYKETIDE SYNTHASE-RELATED"/>
    <property type="match status" value="1"/>
</dbReference>
<dbReference type="GO" id="GO:0006633">
    <property type="term" value="P:fatty acid biosynthetic process"/>
    <property type="evidence" value="ECO:0007669"/>
    <property type="project" value="TreeGrafter"/>
</dbReference>
<dbReference type="Gene3D" id="3.40.47.10">
    <property type="match status" value="1"/>
</dbReference>
<dbReference type="OrthoDB" id="3364148at2"/>
<evidence type="ECO:0000259" key="3">
    <source>
        <dbReference type="Pfam" id="PF00109"/>
    </source>
</evidence>
<accession>A0A0F4JAF0</accession>
<feature type="region of interest" description="Disordered" evidence="2">
    <location>
        <begin position="31"/>
        <end position="50"/>
    </location>
</feature>
<dbReference type="GO" id="GO:0004315">
    <property type="term" value="F:3-oxoacyl-[acyl-carrier-protein] synthase activity"/>
    <property type="evidence" value="ECO:0007669"/>
    <property type="project" value="TreeGrafter"/>
</dbReference>
<dbReference type="EMBL" id="JZWV01000512">
    <property type="protein sequence ID" value="KJY31170.1"/>
    <property type="molecule type" value="Genomic_DNA"/>
</dbReference>
<organism evidence="4 5">
    <name type="scientific">Streptomyces katrae</name>
    <dbReference type="NCBI Taxonomy" id="68223"/>
    <lineage>
        <taxon>Bacteria</taxon>
        <taxon>Bacillati</taxon>
        <taxon>Actinomycetota</taxon>
        <taxon>Actinomycetes</taxon>
        <taxon>Kitasatosporales</taxon>
        <taxon>Streptomycetaceae</taxon>
        <taxon>Streptomyces</taxon>
    </lineage>
</organism>
<feature type="domain" description="Beta-ketoacyl synthase-like N-terminal" evidence="3">
    <location>
        <begin position="57"/>
        <end position="188"/>
    </location>
</feature>
<gene>
    <name evidence="4" type="ORF">VR44_18710</name>
</gene>
<comment type="caution">
    <text evidence="4">The sequence shown here is derived from an EMBL/GenBank/DDBJ whole genome shotgun (WGS) entry which is preliminary data.</text>
</comment>
<dbReference type="InterPro" id="IPR000794">
    <property type="entry name" value="Beta-ketoacyl_synthase"/>
</dbReference>
<sequence>MNHSRNGRDAAGVPAAEVLVTGIGSALPGTTGPADLLDARPAPGHDPVDPGALIGRRGLRYKDRASQLALCAAEAGLRDAGLLADGALSVPGTSTGVVVSSNLGNLDTVCEVADGIKEHGVAGISPMGLPNASSNVPASSLAIRHGLRGPNLMVCNGATSGLDAVHWAAVMIRAGRADRVLVVGVETANRYVEGLLGRPSAELLDGAVALVLERASAAAERGAAGLAVLGDYAREAGVAACLDRLLGTPGDGRRAPALWFVPEGHRGNEAGDVPRHDLTHRFGSASGALGVLQCAAAAGRLRAEGGDHRSGAVLV</sequence>
<dbReference type="PANTHER" id="PTHR11712:SF336">
    <property type="entry name" value="3-OXOACYL-[ACYL-CARRIER-PROTEIN] SYNTHASE, MITOCHONDRIAL"/>
    <property type="match status" value="1"/>
</dbReference>
<dbReference type="PATRIC" id="fig|68223.7.peg.8353"/>
<protein>
    <submittedName>
        <fullName evidence="4">Beta-ketoacyl synthase</fullName>
    </submittedName>
</protein>
<dbReference type="RefSeq" id="WP_045948679.1">
    <property type="nucleotide sequence ID" value="NZ_JZWV01000512.1"/>
</dbReference>
<name>A0A0F4JAF0_9ACTN</name>
<evidence type="ECO:0000313" key="5">
    <source>
        <dbReference type="Proteomes" id="UP000033551"/>
    </source>
</evidence>
<keyword evidence="1" id="KW-0808">Transferase</keyword>
<keyword evidence="5" id="KW-1185">Reference proteome</keyword>
<dbReference type="SUPFAM" id="SSF53901">
    <property type="entry name" value="Thiolase-like"/>
    <property type="match status" value="1"/>
</dbReference>
<dbReference type="InterPro" id="IPR014030">
    <property type="entry name" value="Ketoacyl_synth_N"/>
</dbReference>
<evidence type="ECO:0000313" key="4">
    <source>
        <dbReference type="EMBL" id="KJY31170.1"/>
    </source>
</evidence>
<dbReference type="InterPro" id="IPR016039">
    <property type="entry name" value="Thiolase-like"/>
</dbReference>
<reference evidence="4 5" key="1">
    <citation type="submission" date="2015-02" db="EMBL/GenBank/DDBJ databases">
        <authorList>
            <person name="Ju K.-S."/>
            <person name="Doroghazi J.R."/>
            <person name="Metcalf W."/>
        </authorList>
    </citation>
    <scope>NUCLEOTIDE SEQUENCE [LARGE SCALE GENOMIC DNA]</scope>
    <source>
        <strain evidence="4 5">NRRL ISP-5550</strain>
    </source>
</reference>
<dbReference type="GO" id="GO:0005829">
    <property type="term" value="C:cytosol"/>
    <property type="evidence" value="ECO:0007669"/>
    <property type="project" value="TreeGrafter"/>
</dbReference>